<dbReference type="AlphaFoldDB" id="S3N0M6"/>
<keyword evidence="1" id="KW-0732">Signal</keyword>
<reference evidence="2 3" key="1">
    <citation type="submission" date="2013-06" db="EMBL/GenBank/DDBJ databases">
        <title>The Genome Sequence of Acinetobacter rudis CIP 110305.</title>
        <authorList>
            <consortium name="The Broad Institute Genome Sequencing Platform"/>
            <consortium name="The Broad Institute Genome Sequencing Center for Infectious Disease"/>
            <person name="Cerqueira G."/>
            <person name="Feldgarden M."/>
            <person name="Courvalin P."/>
            <person name="Perichon B."/>
            <person name="Grillot-Courvalin C."/>
            <person name="Clermont D."/>
            <person name="Rocha E."/>
            <person name="Yoon E.-J."/>
            <person name="Nemec A."/>
            <person name="Young S.K."/>
            <person name="Zeng Q."/>
            <person name="Gargeya S."/>
            <person name="Fitzgerald M."/>
            <person name="Abouelleil A."/>
            <person name="Alvarado L."/>
            <person name="Berlin A.M."/>
            <person name="Chapman S.B."/>
            <person name="Dewar J."/>
            <person name="Goldberg J."/>
            <person name="Griggs A."/>
            <person name="Gujja S."/>
            <person name="Hansen M."/>
            <person name="Howarth C."/>
            <person name="Imamovic A."/>
            <person name="Larimer J."/>
            <person name="McCowan C."/>
            <person name="Murphy C."/>
            <person name="Pearson M."/>
            <person name="Priest M."/>
            <person name="Roberts A."/>
            <person name="Saif S."/>
            <person name="Shea T."/>
            <person name="Sykes S."/>
            <person name="Wortman J."/>
            <person name="Nusbaum C."/>
            <person name="Birren B."/>
        </authorList>
    </citation>
    <scope>NUCLEOTIDE SEQUENCE [LARGE SCALE GENOMIC DNA]</scope>
    <source>
        <strain evidence="2 3">CIP 110305</strain>
    </source>
</reference>
<dbReference type="EMBL" id="ATGI01000030">
    <property type="protein sequence ID" value="EPF72163.1"/>
    <property type="molecule type" value="Genomic_DNA"/>
</dbReference>
<keyword evidence="3" id="KW-1185">Reference proteome</keyword>
<evidence type="ECO:0000256" key="1">
    <source>
        <dbReference type="SAM" id="SignalP"/>
    </source>
</evidence>
<protein>
    <recommendedName>
        <fullName evidence="4">Surface antigen domain-containing protein</fullName>
    </recommendedName>
</protein>
<organism evidence="2 3">
    <name type="scientific">Acinetobacter rudis CIP 110305</name>
    <dbReference type="NCBI Taxonomy" id="421052"/>
    <lineage>
        <taxon>Bacteria</taxon>
        <taxon>Pseudomonadati</taxon>
        <taxon>Pseudomonadota</taxon>
        <taxon>Gammaproteobacteria</taxon>
        <taxon>Moraxellales</taxon>
        <taxon>Moraxellaceae</taxon>
        <taxon>Acinetobacter</taxon>
    </lineage>
</organism>
<dbReference type="Proteomes" id="UP000014568">
    <property type="component" value="Unassembled WGS sequence"/>
</dbReference>
<evidence type="ECO:0008006" key="4">
    <source>
        <dbReference type="Google" id="ProtNLM"/>
    </source>
</evidence>
<accession>S3N0M6</accession>
<dbReference type="RefSeq" id="WP_016656619.1">
    <property type="nucleotide sequence ID" value="NZ_KE340353.1"/>
</dbReference>
<feature type="signal peptide" evidence="1">
    <location>
        <begin position="1"/>
        <end position="33"/>
    </location>
</feature>
<dbReference type="HOGENOM" id="CLU_1764055_0_0_6"/>
<feature type="chain" id="PRO_5004512307" description="Surface antigen domain-containing protein" evidence="1">
    <location>
        <begin position="34"/>
        <end position="147"/>
    </location>
</feature>
<sequence>MKKGNYMRNSLVIRSIGFAFMFAISISTTQTYAQYERVEPITQSEYKERAHKILKFNADRDQWVGKSVDDLALAWGGPTDTYNRADGGRHVTYRERTYYKYSMLGSVSRYCDTLFVSNAKGIIQSWQASGSCDTLESMKQELINRYN</sequence>
<proteinExistence type="predicted"/>
<evidence type="ECO:0000313" key="3">
    <source>
        <dbReference type="Proteomes" id="UP000014568"/>
    </source>
</evidence>
<gene>
    <name evidence="2" type="ORF">F945_02215</name>
</gene>
<dbReference type="OrthoDB" id="8638151at2"/>
<name>S3N0M6_9GAMM</name>
<comment type="caution">
    <text evidence="2">The sequence shown here is derived from an EMBL/GenBank/DDBJ whole genome shotgun (WGS) entry which is preliminary data.</text>
</comment>
<evidence type="ECO:0000313" key="2">
    <source>
        <dbReference type="EMBL" id="EPF72163.1"/>
    </source>
</evidence>